<evidence type="ECO:0000313" key="2">
    <source>
        <dbReference type="Proteomes" id="UP000050297"/>
    </source>
</evidence>
<proteinExistence type="predicted"/>
<comment type="caution">
    <text evidence="1">The sequence shown here is derived from an EMBL/GenBank/DDBJ whole genome shotgun (WGS) entry which is preliminary data.</text>
</comment>
<dbReference type="PATRIC" id="fig|199198.5.peg.3633"/>
<name>A0A0P9GTF0_PSESX</name>
<accession>A0A0P9GTF0</accession>
<organism evidence="1 2">
    <name type="scientific">Pseudomonas syringae pv. aceris</name>
    <dbReference type="NCBI Taxonomy" id="199198"/>
    <lineage>
        <taxon>Bacteria</taxon>
        <taxon>Pseudomonadati</taxon>
        <taxon>Pseudomonadota</taxon>
        <taxon>Gammaproteobacteria</taxon>
        <taxon>Pseudomonadales</taxon>
        <taxon>Pseudomonadaceae</taxon>
        <taxon>Pseudomonas</taxon>
        <taxon>Pseudomonas syringae</taxon>
    </lineage>
</organism>
<dbReference type="Proteomes" id="UP000050297">
    <property type="component" value="Unassembled WGS sequence"/>
</dbReference>
<evidence type="ECO:0000313" key="1">
    <source>
        <dbReference type="EMBL" id="KPW13794.1"/>
    </source>
</evidence>
<sequence length="39" mass="4073">MCLSVPAPAFSVCFDAISSAASPWPDYVCGNPLNRGSLQ</sequence>
<gene>
    <name evidence="1" type="ORF">ALO91_101874</name>
</gene>
<dbReference type="EMBL" id="LJPM01000470">
    <property type="protein sequence ID" value="KPW13794.1"/>
    <property type="molecule type" value="Genomic_DNA"/>
</dbReference>
<protein>
    <submittedName>
        <fullName evidence="1">Uncharacterized protein</fullName>
    </submittedName>
</protein>
<reference evidence="1 2" key="1">
    <citation type="submission" date="2015-09" db="EMBL/GenBank/DDBJ databases">
        <title>Genome announcement of multiple Pseudomonas syringae strains.</title>
        <authorList>
            <person name="Thakur S."/>
            <person name="Wang P.W."/>
            <person name="Gong Y."/>
            <person name="Weir B.S."/>
            <person name="Guttman D.S."/>
        </authorList>
    </citation>
    <scope>NUCLEOTIDE SEQUENCE [LARGE SCALE GENOMIC DNA]</scope>
    <source>
        <strain evidence="1 2">ICMP2802</strain>
    </source>
</reference>
<dbReference type="AlphaFoldDB" id="A0A0P9GTF0"/>